<dbReference type="OrthoDB" id="570524at2"/>
<dbReference type="Proteomes" id="UP000295304">
    <property type="component" value="Unassembled WGS sequence"/>
</dbReference>
<evidence type="ECO:0000256" key="5">
    <source>
        <dbReference type="ARBA" id="ARBA00023136"/>
    </source>
</evidence>
<evidence type="ECO:0000256" key="3">
    <source>
        <dbReference type="ARBA" id="ARBA00022475"/>
    </source>
</evidence>
<comment type="caution">
    <text evidence="6">The sequence shown here is derived from an EMBL/GenBank/DDBJ whole genome shotgun (WGS) entry which is preliminary data.</text>
</comment>
<dbReference type="EMBL" id="SLZW01000005">
    <property type="protein sequence ID" value="TCS62532.1"/>
    <property type="molecule type" value="Genomic_DNA"/>
</dbReference>
<dbReference type="InterPro" id="IPR044527">
    <property type="entry name" value="NrtA/CpmA_ABC-bd_dom"/>
</dbReference>
<keyword evidence="5" id="KW-0472">Membrane</keyword>
<organism evidence="6 7">
    <name type="scientific">Varunaivibrio sulfuroxidans</name>
    <dbReference type="NCBI Taxonomy" id="1773489"/>
    <lineage>
        <taxon>Bacteria</taxon>
        <taxon>Pseudomonadati</taxon>
        <taxon>Pseudomonadota</taxon>
        <taxon>Alphaproteobacteria</taxon>
        <taxon>Rhodospirillales</taxon>
        <taxon>Magnetovibrionaceae</taxon>
        <taxon>Varunaivibrio</taxon>
    </lineage>
</organism>
<dbReference type="Pfam" id="PF13379">
    <property type="entry name" value="NMT1_2"/>
    <property type="match status" value="1"/>
</dbReference>
<keyword evidence="4" id="KW-0997">Cell inner membrane</keyword>
<comment type="subcellular location">
    <subcellularLocation>
        <location evidence="1">Endomembrane system</location>
    </subcellularLocation>
</comment>
<evidence type="ECO:0000313" key="7">
    <source>
        <dbReference type="Proteomes" id="UP000295304"/>
    </source>
</evidence>
<evidence type="ECO:0000256" key="4">
    <source>
        <dbReference type="ARBA" id="ARBA00022519"/>
    </source>
</evidence>
<dbReference type="GO" id="GO:0005524">
    <property type="term" value="F:ATP binding"/>
    <property type="evidence" value="ECO:0007669"/>
    <property type="project" value="UniProtKB-KW"/>
</dbReference>
<dbReference type="PANTHER" id="PTHR30024:SF43">
    <property type="entry name" value="BLL4572 PROTEIN"/>
    <property type="match status" value="1"/>
</dbReference>
<dbReference type="AlphaFoldDB" id="A0A4R3JA95"/>
<dbReference type="RefSeq" id="WP_132938985.1">
    <property type="nucleotide sequence ID" value="NZ_CP119676.1"/>
</dbReference>
<dbReference type="SUPFAM" id="SSF53850">
    <property type="entry name" value="Periplasmic binding protein-like II"/>
    <property type="match status" value="1"/>
</dbReference>
<reference evidence="6 7" key="1">
    <citation type="submission" date="2019-03" db="EMBL/GenBank/DDBJ databases">
        <title>Genomic Encyclopedia of Type Strains, Phase IV (KMG-IV): sequencing the most valuable type-strain genomes for metagenomic binning, comparative biology and taxonomic classification.</title>
        <authorList>
            <person name="Goeker M."/>
        </authorList>
    </citation>
    <scope>NUCLEOTIDE SEQUENCE [LARGE SCALE GENOMIC DNA]</scope>
    <source>
        <strain evidence="6 7">DSM 101688</strain>
    </source>
</reference>
<evidence type="ECO:0000313" key="6">
    <source>
        <dbReference type="EMBL" id="TCS62532.1"/>
    </source>
</evidence>
<keyword evidence="2" id="KW-0813">Transport</keyword>
<dbReference type="Gene3D" id="3.40.190.10">
    <property type="entry name" value="Periplasmic binding protein-like II"/>
    <property type="match status" value="2"/>
</dbReference>
<keyword evidence="3" id="KW-1003">Cell membrane</keyword>
<accession>A0A4R3JA95</accession>
<keyword evidence="6" id="KW-0067">ATP-binding</keyword>
<keyword evidence="7" id="KW-1185">Reference proteome</keyword>
<dbReference type="PANTHER" id="PTHR30024">
    <property type="entry name" value="ALIPHATIC SULFONATES-BINDING PROTEIN-RELATED"/>
    <property type="match status" value="1"/>
</dbReference>
<dbReference type="CDD" id="cd13553">
    <property type="entry name" value="PBP2_NrtA_CpmA_like"/>
    <property type="match status" value="1"/>
</dbReference>
<proteinExistence type="predicted"/>
<gene>
    <name evidence="6" type="ORF">EDD55_10578</name>
</gene>
<sequence>MNTRTPPPTPVRVGFIALVDCAILAVAAEKGFARRENIDLQLEREVSWANIRDKVNLGFLDCAHMLAGMPIAASLGLGQDQAQTIAPMGLGLNGNAITLSTALFDALEHDRGDLDLTTPAGAGQALKRVIERRRADGAEPLRFAMVFPFSCHNYELRYWMAACGIDPEVDVRMVVIPPPFMVESLRMGHVDGFCVGEPWNSLAVEQDVGRIVLASAQIWPRAPEKVLGVRADWAASHPETLSALLRGLRHAAAWAGAAAHHGELADILSRERYLNIPAPLIMRALEGRLVLKKGAEPVTIDDFLVLNRDDACRPRREHALWLYSQMVRWRQGAFSAAAIKAVHRIFREDLYDQTGDSGIADPSPVGEGALMPFDGAPFTPDDIAAYLARFSIGAPAP</sequence>
<protein>
    <submittedName>
        <fullName evidence="6">NitT/TauT family transport system ATP-binding protein</fullName>
    </submittedName>
</protein>
<evidence type="ECO:0000256" key="1">
    <source>
        <dbReference type="ARBA" id="ARBA00004308"/>
    </source>
</evidence>
<dbReference type="GO" id="GO:0012505">
    <property type="term" value="C:endomembrane system"/>
    <property type="evidence" value="ECO:0007669"/>
    <property type="project" value="UniProtKB-SubCell"/>
</dbReference>
<name>A0A4R3JA95_9PROT</name>
<evidence type="ECO:0000256" key="2">
    <source>
        <dbReference type="ARBA" id="ARBA00022448"/>
    </source>
</evidence>
<keyword evidence="6" id="KW-0547">Nucleotide-binding</keyword>